<dbReference type="Pfam" id="PF08501">
    <property type="entry name" value="Shikimate_dh_N"/>
    <property type="match status" value="1"/>
</dbReference>
<evidence type="ECO:0000259" key="11">
    <source>
        <dbReference type="Pfam" id="PF18317"/>
    </source>
</evidence>
<dbReference type="AlphaFoldDB" id="A0A6G8QCU8"/>
<feature type="binding site" evidence="8">
    <location>
        <begin position="130"/>
        <end position="134"/>
    </location>
    <ligand>
        <name>NADP(+)</name>
        <dbReference type="ChEBI" id="CHEBI:58349"/>
    </ligand>
</feature>
<evidence type="ECO:0000259" key="9">
    <source>
        <dbReference type="Pfam" id="PF01488"/>
    </source>
</evidence>
<dbReference type="GO" id="GO:0050661">
    <property type="term" value="F:NADP binding"/>
    <property type="evidence" value="ECO:0007669"/>
    <property type="project" value="InterPro"/>
</dbReference>
<dbReference type="HAMAP" id="MF_00222">
    <property type="entry name" value="Shikimate_DH_AroE"/>
    <property type="match status" value="1"/>
</dbReference>
<dbReference type="EC" id="1.1.1.25" evidence="2 8"/>
<dbReference type="Pfam" id="PF01488">
    <property type="entry name" value="Shikimate_DH"/>
    <property type="match status" value="1"/>
</dbReference>
<evidence type="ECO:0000256" key="2">
    <source>
        <dbReference type="ARBA" id="ARBA00012962"/>
    </source>
</evidence>
<evidence type="ECO:0000313" key="13">
    <source>
        <dbReference type="Proteomes" id="UP000501452"/>
    </source>
</evidence>
<feature type="domain" description="SDH C-terminal" evidence="11">
    <location>
        <begin position="250"/>
        <end position="278"/>
    </location>
</feature>
<dbReference type="InterPro" id="IPR006151">
    <property type="entry name" value="Shikm_DH/Glu-tRNA_Rdtase"/>
</dbReference>
<dbReference type="InterPro" id="IPR036291">
    <property type="entry name" value="NAD(P)-bd_dom_sf"/>
</dbReference>
<dbReference type="Gene3D" id="3.40.50.720">
    <property type="entry name" value="NAD(P)-binding Rossmann-like Domain"/>
    <property type="match status" value="1"/>
</dbReference>
<feature type="binding site" evidence="8">
    <location>
        <position position="82"/>
    </location>
    <ligand>
        <name>NADP(+)</name>
        <dbReference type="ChEBI" id="CHEBI:58349"/>
    </ligand>
</feature>
<protein>
    <recommendedName>
        <fullName evidence="2 8">Shikimate dehydrogenase (NADP(+))</fullName>
        <shortName evidence="8">SDH</shortName>
        <ecNumber evidence="2 8">1.1.1.25</ecNumber>
    </recommendedName>
</protein>
<dbReference type="KEGG" id="rub:GBA63_17990"/>
<evidence type="ECO:0000256" key="6">
    <source>
        <dbReference type="ARBA" id="ARBA00023141"/>
    </source>
</evidence>
<evidence type="ECO:0000256" key="4">
    <source>
        <dbReference type="ARBA" id="ARBA00022857"/>
    </source>
</evidence>
<feature type="binding site" evidence="8">
    <location>
        <position position="66"/>
    </location>
    <ligand>
        <name>shikimate</name>
        <dbReference type="ChEBI" id="CHEBI:36208"/>
    </ligand>
</feature>
<organism evidence="12 13">
    <name type="scientific">Rubrobacter tropicus</name>
    <dbReference type="NCBI Taxonomy" id="2653851"/>
    <lineage>
        <taxon>Bacteria</taxon>
        <taxon>Bacillati</taxon>
        <taxon>Actinomycetota</taxon>
        <taxon>Rubrobacteria</taxon>
        <taxon>Rubrobacterales</taxon>
        <taxon>Rubrobacteraceae</taxon>
        <taxon>Rubrobacter</taxon>
    </lineage>
</organism>
<evidence type="ECO:0000259" key="10">
    <source>
        <dbReference type="Pfam" id="PF08501"/>
    </source>
</evidence>
<comment type="subunit">
    <text evidence="8">Homodimer.</text>
</comment>
<evidence type="ECO:0000256" key="1">
    <source>
        <dbReference type="ARBA" id="ARBA00004871"/>
    </source>
</evidence>
<evidence type="ECO:0000256" key="8">
    <source>
        <dbReference type="HAMAP-Rule" id="MF_00222"/>
    </source>
</evidence>
<dbReference type="InterPro" id="IPR041121">
    <property type="entry name" value="SDH_C"/>
</dbReference>
<comment type="function">
    <text evidence="8">Involved in the biosynthesis of the chorismate, which leads to the biosynthesis of aromatic amino acids. Catalyzes the reversible NADPH linked reduction of 3-dehydroshikimate (DHSA) to yield shikimate (SA).</text>
</comment>
<comment type="catalytic activity">
    <reaction evidence="7 8">
        <text>shikimate + NADP(+) = 3-dehydroshikimate + NADPH + H(+)</text>
        <dbReference type="Rhea" id="RHEA:17737"/>
        <dbReference type="ChEBI" id="CHEBI:15378"/>
        <dbReference type="ChEBI" id="CHEBI:16630"/>
        <dbReference type="ChEBI" id="CHEBI:36208"/>
        <dbReference type="ChEBI" id="CHEBI:57783"/>
        <dbReference type="ChEBI" id="CHEBI:58349"/>
        <dbReference type="EC" id="1.1.1.25"/>
    </reaction>
</comment>
<feature type="binding site" evidence="8">
    <location>
        <position position="255"/>
    </location>
    <ligand>
        <name>shikimate</name>
        <dbReference type="ChEBI" id="CHEBI:36208"/>
    </ligand>
</feature>
<dbReference type="PANTHER" id="PTHR21089">
    <property type="entry name" value="SHIKIMATE DEHYDROGENASE"/>
    <property type="match status" value="1"/>
</dbReference>
<dbReference type="GO" id="GO:0009423">
    <property type="term" value="P:chorismate biosynthetic process"/>
    <property type="evidence" value="ECO:0007669"/>
    <property type="project" value="UniProtKB-UniRule"/>
</dbReference>
<dbReference type="Gene3D" id="3.40.50.10860">
    <property type="entry name" value="Leucine Dehydrogenase, chain A, domain 1"/>
    <property type="match status" value="1"/>
</dbReference>
<comment type="pathway">
    <text evidence="1 8">Metabolic intermediate biosynthesis; chorismate biosynthesis; chorismate from D-erythrose 4-phosphate and phosphoenolpyruvate: step 4/7.</text>
</comment>
<dbReference type="PANTHER" id="PTHR21089:SF1">
    <property type="entry name" value="BIFUNCTIONAL 3-DEHYDROQUINATE DEHYDRATASE_SHIKIMATE DEHYDROGENASE, CHLOROPLASTIC"/>
    <property type="match status" value="1"/>
</dbReference>
<name>A0A6G8QCU8_9ACTN</name>
<reference evidence="12 13" key="1">
    <citation type="submission" date="2019-10" db="EMBL/GenBank/DDBJ databases">
        <title>Rubrobacter sp nov SCSIO 52090 isolated from a deep-sea sediment in the South China Sea.</title>
        <authorList>
            <person name="Chen R.W."/>
        </authorList>
    </citation>
    <scope>NUCLEOTIDE SEQUENCE [LARGE SCALE GENOMIC DNA]</scope>
    <source>
        <strain evidence="12 13">SCSIO 52909</strain>
    </source>
</reference>
<dbReference type="Pfam" id="PF18317">
    <property type="entry name" value="SDH_C"/>
    <property type="match status" value="1"/>
</dbReference>
<feature type="binding site" evidence="8">
    <location>
        <position position="226"/>
    </location>
    <ligand>
        <name>shikimate</name>
        <dbReference type="ChEBI" id="CHEBI:36208"/>
    </ligand>
</feature>
<comment type="caution">
    <text evidence="8">Lacks conserved residue(s) required for the propagation of feature annotation.</text>
</comment>
<proteinExistence type="inferred from homology"/>
<evidence type="ECO:0000313" key="12">
    <source>
        <dbReference type="EMBL" id="QIN84325.1"/>
    </source>
</evidence>
<dbReference type="NCBIfam" id="TIGR00507">
    <property type="entry name" value="aroE"/>
    <property type="match status" value="1"/>
</dbReference>
<dbReference type="SUPFAM" id="SSF53223">
    <property type="entry name" value="Aminoacid dehydrogenase-like, N-terminal domain"/>
    <property type="match status" value="1"/>
</dbReference>
<keyword evidence="4 8" id="KW-0521">NADP</keyword>
<dbReference type="GO" id="GO:0008652">
    <property type="term" value="P:amino acid biosynthetic process"/>
    <property type="evidence" value="ECO:0007669"/>
    <property type="project" value="UniProtKB-KW"/>
</dbReference>
<feature type="binding site" evidence="8">
    <location>
        <position position="91"/>
    </location>
    <ligand>
        <name>shikimate</name>
        <dbReference type="ChEBI" id="CHEBI:36208"/>
    </ligand>
</feature>
<feature type="binding site" evidence="8">
    <location>
        <position position="106"/>
    </location>
    <ligand>
        <name>shikimate</name>
        <dbReference type="ChEBI" id="CHEBI:36208"/>
    </ligand>
</feature>
<evidence type="ECO:0000256" key="7">
    <source>
        <dbReference type="ARBA" id="ARBA00049442"/>
    </source>
</evidence>
<feature type="domain" description="Shikimate dehydrogenase substrate binding N-terminal" evidence="10">
    <location>
        <begin position="11"/>
        <end position="93"/>
    </location>
</feature>
<feature type="domain" description="Quinate/shikimate 5-dehydrogenase/glutamyl-tRNA reductase" evidence="9">
    <location>
        <begin position="120"/>
        <end position="191"/>
    </location>
</feature>
<dbReference type="CDD" id="cd01065">
    <property type="entry name" value="NAD_bind_Shikimate_DH"/>
    <property type="match status" value="1"/>
</dbReference>
<feature type="binding site" evidence="8">
    <location>
        <position position="224"/>
    </location>
    <ligand>
        <name>NADP(+)</name>
        <dbReference type="ChEBI" id="CHEBI:58349"/>
    </ligand>
</feature>
<evidence type="ECO:0000256" key="5">
    <source>
        <dbReference type="ARBA" id="ARBA00023002"/>
    </source>
</evidence>
<dbReference type="Proteomes" id="UP000501452">
    <property type="component" value="Chromosome"/>
</dbReference>
<feature type="binding site" evidence="8">
    <location>
        <begin position="19"/>
        <end position="21"/>
    </location>
    <ligand>
        <name>shikimate</name>
        <dbReference type="ChEBI" id="CHEBI:36208"/>
    </ligand>
</feature>
<feature type="binding site" evidence="8">
    <location>
        <position position="248"/>
    </location>
    <ligand>
        <name>NADP(+)</name>
        <dbReference type="ChEBI" id="CHEBI:58349"/>
    </ligand>
</feature>
<keyword evidence="13" id="KW-1185">Reference proteome</keyword>
<comment type="similarity">
    <text evidence="8">Belongs to the shikimate dehydrogenase family.</text>
</comment>
<sequence>MIGGKTKLLAVIGDPIGHSLSPAMHNASFAAEGLDYVYVALEVKAEDVPAAVRGAAALGFRGLNVTMPHKRAVLPLMDELDEGSRVSGAVNTVVIEDSRLCGFNTDGPGLVEACREAGIRLAGRRVLLLGAGGAAASIAAAFCDAGIERLRIVNRNVERARDLSEKLREVGKRAEVEVHAPDALEEEALDAAVIVNTTPLGMRDGDPLPLPPAYLDEGRAVIDAVYRPGLETPLIRHARERGATVVTGQRMLLYQGVLAQKLWTGKQPNVEAMNRALL</sequence>
<dbReference type="InterPro" id="IPR013708">
    <property type="entry name" value="Shikimate_DH-bd_N"/>
</dbReference>
<dbReference type="UniPathway" id="UPA00053">
    <property type="reaction ID" value="UER00087"/>
</dbReference>
<evidence type="ECO:0000256" key="3">
    <source>
        <dbReference type="ARBA" id="ARBA00022605"/>
    </source>
</evidence>
<dbReference type="RefSeq" id="WP_166178392.1">
    <property type="nucleotide sequence ID" value="NZ_CP045119.1"/>
</dbReference>
<keyword evidence="6 8" id="KW-0057">Aromatic amino acid biosynthesis</keyword>
<feature type="active site" description="Proton acceptor" evidence="8">
    <location>
        <position position="70"/>
    </location>
</feature>
<dbReference type="GO" id="GO:0009073">
    <property type="term" value="P:aromatic amino acid family biosynthetic process"/>
    <property type="evidence" value="ECO:0007669"/>
    <property type="project" value="UniProtKB-KW"/>
</dbReference>
<dbReference type="GO" id="GO:0019632">
    <property type="term" value="P:shikimate metabolic process"/>
    <property type="evidence" value="ECO:0007669"/>
    <property type="project" value="InterPro"/>
</dbReference>
<keyword evidence="3 8" id="KW-0028">Amino-acid biosynthesis</keyword>
<dbReference type="GO" id="GO:0004764">
    <property type="term" value="F:shikimate 3-dehydrogenase (NADP+) activity"/>
    <property type="evidence" value="ECO:0007669"/>
    <property type="project" value="UniProtKB-UniRule"/>
</dbReference>
<dbReference type="EMBL" id="CP045119">
    <property type="protein sequence ID" value="QIN84325.1"/>
    <property type="molecule type" value="Genomic_DNA"/>
</dbReference>
<dbReference type="NCBIfam" id="NF001319">
    <property type="entry name" value="PRK00258.3-3"/>
    <property type="match status" value="1"/>
</dbReference>
<keyword evidence="5 8" id="KW-0560">Oxidoreductase</keyword>
<dbReference type="SUPFAM" id="SSF51735">
    <property type="entry name" value="NAD(P)-binding Rossmann-fold domains"/>
    <property type="match status" value="1"/>
</dbReference>
<accession>A0A6G8QCU8</accession>
<gene>
    <name evidence="8" type="primary">aroE</name>
    <name evidence="12" type="ORF">GBA63_17990</name>
</gene>
<dbReference type="InterPro" id="IPR046346">
    <property type="entry name" value="Aminoacid_DH-like_N_sf"/>
</dbReference>
<dbReference type="InterPro" id="IPR011342">
    <property type="entry name" value="Shikimate_DH"/>
</dbReference>
<dbReference type="InterPro" id="IPR022893">
    <property type="entry name" value="Shikimate_DH_fam"/>
</dbReference>